<accession>A0ABX0G2W1</accession>
<dbReference type="RefSeq" id="WP_166401466.1">
    <property type="nucleotide sequence ID" value="NZ_JAANHS010000001.1"/>
</dbReference>
<evidence type="ECO:0000313" key="1">
    <source>
        <dbReference type="EMBL" id="NHB75426.1"/>
    </source>
</evidence>
<reference evidence="1 2" key="1">
    <citation type="journal article" date="2022" name="Microorganisms">
        <title>Genome Sequence and Characterization of a Xanthorhodopsin-Containing, Aerobic Anoxygenic Phototrophic Rhodobacter Species, Isolated from Mesophilic Conditions at Yellowstone National Park.</title>
        <authorList>
            <person name="Kyndt J.A."/>
            <person name="Robertson S."/>
            <person name="Shoffstall I.B."/>
            <person name="Ramaley R.F."/>
            <person name="Meyer T.E."/>
        </authorList>
    </citation>
    <scope>NUCLEOTIDE SEQUENCE [LARGE SCALE GENOMIC DNA]</scope>
    <source>
        <strain evidence="1 2">M37P</strain>
    </source>
</reference>
<keyword evidence="2" id="KW-1185">Reference proteome</keyword>
<evidence type="ECO:0000313" key="2">
    <source>
        <dbReference type="Proteomes" id="UP001515660"/>
    </source>
</evidence>
<gene>
    <name evidence="1" type="ORF">G8O29_01560</name>
</gene>
<protein>
    <submittedName>
        <fullName evidence="1">Uncharacterized protein</fullName>
    </submittedName>
</protein>
<proteinExistence type="predicted"/>
<dbReference type="EMBL" id="JAANHS010000001">
    <property type="protein sequence ID" value="NHB75426.1"/>
    <property type="molecule type" value="Genomic_DNA"/>
</dbReference>
<name>A0ABX0G2W1_9RHOB</name>
<comment type="caution">
    <text evidence="1">The sequence shown here is derived from an EMBL/GenBank/DDBJ whole genome shotgun (WGS) entry which is preliminary data.</text>
</comment>
<dbReference type="Proteomes" id="UP001515660">
    <property type="component" value="Unassembled WGS sequence"/>
</dbReference>
<organism evidence="1 2">
    <name type="scientific">Rhodobacter calidifons</name>
    <dbReference type="NCBI Taxonomy" id="2715277"/>
    <lineage>
        <taxon>Bacteria</taxon>
        <taxon>Pseudomonadati</taxon>
        <taxon>Pseudomonadota</taxon>
        <taxon>Alphaproteobacteria</taxon>
        <taxon>Rhodobacterales</taxon>
        <taxon>Rhodobacter group</taxon>
        <taxon>Rhodobacter</taxon>
    </lineage>
</organism>
<sequence>MPILLLVLGVGVYLFLWHQWRTTTLTRDCRWRLDRRVAPDFWRCAVCGAEALGAEPRECLRARR</sequence>